<feature type="compositionally biased region" description="Polar residues" evidence="1">
    <location>
        <begin position="1"/>
        <end position="11"/>
    </location>
</feature>
<name>A0A9P7AUC1_9HELO</name>
<accession>A0A9P7AUC1</accession>
<feature type="region of interest" description="Disordered" evidence="1">
    <location>
        <begin position="832"/>
        <end position="918"/>
    </location>
</feature>
<dbReference type="InterPro" id="IPR029058">
    <property type="entry name" value="AB_hydrolase_fold"/>
</dbReference>
<feature type="compositionally biased region" description="Polar residues" evidence="1">
    <location>
        <begin position="855"/>
        <end position="867"/>
    </location>
</feature>
<evidence type="ECO:0000313" key="5">
    <source>
        <dbReference type="Proteomes" id="UP000785200"/>
    </source>
</evidence>
<feature type="compositionally biased region" description="Low complexity" evidence="1">
    <location>
        <begin position="1147"/>
        <end position="1156"/>
    </location>
</feature>
<dbReference type="EMBL" id="VNKQ01000015">
    <property type="protein sequence ID" value="KAG0646634.1"/>
    <property type="molecule type" value="Genomic_DNA"/>
</dbReference>
<feature type="compositionally biased region" description="Polar residues" evidence="1">
    <location>
        <begin position="149"/>
        <end position="168"/>
    </location>
</feature>
<dbReference type="PANTHER" id="PTHR21575:SF12">
    <property type="entry name" value="PROTEIN HID1"/>
    <property type="match status" value="1"/>
</dbReference>
<dbReference type="Pfam" id="PF06441">
    <property type="entry name" value="EHN"/>
    <property type="match status" value="1"/>
</dbReference>
<evidence type="ECO:0000256" key="2">
    <source>
        <dbReference type="SAM" id="Phobius"/>
    </source>
</evidence>
<reference evidence="4" key="1">
    <citation type="submission" date="2019-07" db="EMBL/GenBank/DDBJ databases">
        <title>Hyphodiscus hymeniophilus genome sequencing and assembly.</title>
        <authorList>
            <person name="Kramer G."/>
            <person name="Nodwell J."/>
        </authorList>
    </citation>
    <scope>NUCLEOTIDE SEQUENCE</scope>
    <source>
        <strain evidence="4">ATCC 34498</strain>
    </source>
</reference>
<dbReference type="Pfam" id="PF12722">
    <property type="entry name" value="Hid1"/>
    <property type="match status" value="1"/>
</dbReference>
<sequence>MSTPNRPSTPSRKSDSPATPVGKWKHPRFDEIHRRQNASHFSDRNLKKVLYNVGGLIALFVIGRVLWTNLPNMFSSGKVFHPYATWIYHCLQFLFAFNIVSASRPLLRAKDDISDIPLTPAQRKLLGLPPSSAPPTPDTKYATPPRYSRTPTSLSGSPASKGSFSNSPRAEKDSPLGSRSGSSFSPVSSPLLQKAMGALGADGLNGSRRHSYGSPSPLGPSVSRINLPEIPEQQSPQQHNRCPFQVRMGASDSKLVFKQGIFRLSESKVIPADDPYWASFWELPESTEDIFSLFSPADIRRTRDTALENLETLILAITSRLFILRHHPSFPDLEFAPERDALNCIRILTRILPYIYEAEQFQEWEDKFFWGVRRKRTRKASLARNVLFDESQEELAKLEAAGEEFEEVKPLAEELIDTLIDLLFFADFTLPKMHTSKSKVTYAIWQSGVGCNTPVGTSKEFESNRTEILRLLLTLTSQSMYLSANILPVQGVKAISYIVTCPDKQVVLSLLCSLLNTTLKYNPAAWRVPYNVQVFKDPKQILVTYALQFLLAILLYPIPESDPTHAKKNYFRHFLGRLHRPQDFQFIVDGMTRILNQPLLASTSYIPGTQATTKFSSEMIMLFWEITQCNKRFRSFMIDTERSHDFVILILFYALEYKLDAAKQGVVRMCVFLLQTLSVEPNFGKNLNKKFEAQETLPPTIRIQSFNGTYGDFLIHSIYNIITTSQGKLHAIYPALLAVINNVAAYLENLSASVSSKLLHLFSSMSSPGFLLANESNHDLLRSLLESMNAIIEHQYIKNPNFVYAVLRNKKRFEALRSFTLESGQEELERLARRRKERPDELADLGGSRRGSVESIRSPTSSHQRAPQLSDVPEEEATFAIGDDEDEESDDERPTPAESTPTEQPSRASSVSSSIEDAVPMQLRGMSEKARGKMPGNHNPPQPKFCMPPADSITVAGMPTFSRQNSTTSLNSYSAPYSTTGAFEPTSAWIESWLPELPLHTILSLIDQVSPLLPSSRSEAGDTPSHNILRTLQSAQIRGIEPSPIRIQYFEWSPLSLGWYESLLWSFVFTSEMQVQKGTVGVWNGTSIKLFRVESVAAQGPTLSSPRGAVDAVGSNIVSRIGNLNLRGVGSTGTAAAEGGAVGGAGQAQDGTARTGTGSGMGLGLRSAVVISLRIALPHPISSTTHVPFLNPPDPDQTRLQDPAPLTRQAHNVYFLPSSSLRTHRSSPQVFMFPPVLPQPITSPVSQPRFRDVQIQGCGGAHVKPRPSSMIISASCLIRCRDNTRWRGMQGYFVAVSSKYLELTKKKLELTRLPHEILLPPAREWENGTPKSEIEPLIDYWLETYSWRTQEAHLNTTLPQFRTAIKATETSPALRIHFLHIRSSHPNAIPLLLIPSFPLTNLSLRPSLWKPLLEPNDDGRAFHVIIPSIPGLGFSDAFATTGPILSETAAIFDALIKRLGYEFYLASSTGSGIDSPAEIDYYLARLLGENFPDSCLGVSLHAPPLEAPRLSKEPLGWMKFGIAKFFHARVFGYHVEDFAALRGSENARRTVKSKWRSEEHTPALARAKGTGYGAVGMLGLREPNSLAYALCDSPVGLLSLVSSALRRRNPKHALSKEEMIDIAQLAWLPGPEAGMRFWAGAVSEVEEMRLTKGKRTRVALTVFGVDGAEEGYVCPAWGEGKHNVVFSQRVGGRPGLLAWERGDAIVAGIRGLAAAVAKEDPRLRIGELEVVVVGEGVEDPILEQVEPQPDLDDEYGLQMEVESPDTVVAVDYS</sequence>
<feature type="transmembrane region" description="Helical" evidence="2">
    <location>
        <begin position="49"/>
        <end position="67"/>
    </location>
</feature>
<dbReference type="InterPro" id="IPR026705">
    <property type="entry name" value="Hid-1/Ecm30"/>
</dbReference>
<proteinExistence type="predicted"/>
<feature type="region of interest" description="Disordered" evidence="1">
    <location>
        <begin position="124"/>
        <end position="187"/>
    </location>
</feature>
<feature type="compositionally biased region" description="Acidic residues" evidence="1">
    <location>
        <begin position="872"/>
        <end position="891"/>
    </location>
</feature>
<feature type="compositionally biased region" description="Basic and acidic residues" evidence="1">
    <location>
        <begin position="832"/>
        <end position="841"/>
    </location>
</feature>
<feature type="compositionally biased region" description="Polar residues" evidence="1">
    <location>
        <begin position="897"/>
        <end position="915"/>
    </location>
</feature>
<dbReference type="GO" id="GO:0000138">
    <property type="term" value="C:Golgi trans cisterna"/>
    <property type="evidence" value="ECO:0007669"/>
    <property type="project" value="TreeGrafter"/>
</dbReference>
<organism evidence="4 5">
    <name type="scientific">Hyphodiscus hymeniophilus</name>
    <dbReference type="NCBI Taxonomy" id="353542"/>
    <lineage>
        <taxon>Eukaryota</taxon>
        <taxon>Fungi</taxon>
        <taxon>Dikarya</taxon>
        <taxon>Ascomycota</taxon>
        <taxon>Pezizomycotina</taxon>
        <taxon>Leotiomycetes</taxon>
        <taxon>Helotiales</taxon>
        <taxon>Hyphodiscaceae</taxon>
        <taxon>Hyphodiscus</taxon>
    </lineage>
</organism>
<keyword evidence="2" id="KW-0812">Transmembrane</keyword>
<dbReference type="GO" id="GO:0016020">
    <property type="term" value="C:membrane"/>
    <property type="evidence" value="ECO:0007669"/>
    <property type="project" value="TreeGrafter"/>
</dbReference>
<evidence type="ECO:0000256" key="1">
    <source>
        <dbReference type="SAM" id="MobiDB-lite"/>
    </source>
</evidence>
<gene>
    <name evidence="4" type="ORF">D0Z07_7554</name>
</gene>
<comment type="caution">
    <text evidence="4">The sequence shown here is derived from an EMBL/GenBank/DDBJ whole genome shotgun (WGS) entry which is preliminary data.</text>
</comment>
<keyword evidence="2" id="KW-1133">Transmembrane helix</keyword>
<dbReference type="PANTHER" id="PTHR21575">
    <property type="entry name" value="PROTEIN HID1"/>
    <property type="match status" value="1"/>
</dbReference>
<dbReference type="Proteomes" id="UP000785200">
    <property type="component" value="Unassembled WGS sequence"/>
</dbReference>
<feature type="domain" description="Epoxide hydrolase N-terminal" evidence="3">
    <location>
        <begin position="1292"/>
        <end position="1402"/>
    </location>
</feature>
<evidence type="ECO:0000313" key="4">
    <source>
        <dbReference type="EMBL" id="KAG0646634.1"/>
    </source>
</evidence>
<feature type="region of interest" description="Disordered" evidence="1">
    <location>
        <begin position="1140"/>
        <end position="1159"/>
    </location>
</feature>
<feature type="region of interest" description="Disordered" evidence="1">
    <location>
        <begin position="1"/>
        <end position="24"/>
    </location>
</feature>
<feature type="region of interest" description="Disordered" evidence="1">
    <location>
        <begin position="200"/>
        <end position="225"/>
    </location>
</feature>
<evidence type="ECO:0000259" key="3">
    <source>
        <dbReference type="Pfam" id="PF06441"/>
    </source>
</evidence>
<dbReference type="Pfam" id="PF08058">
    <property type="entry name" value="NPCC"/>
    <property type="match status" value="1"/>
</dbReference>
<dbReference type="GO" id="GO:0005797">
    <property type="term" value="C:Golgi medial cisterna"/>
    <property type="evidence" value="ECO:0007669"/>
    <property type="project" value="TreeGrafter"/>
</dbReference>
<dbReference type="Gene3D" id="3.40.50.1820">
    <property type="entry name" value="alpha/beta hydrolase"/>
    <property type="match status" value="1"/>
</dbReference>
<feature type="compositionally biased region" description="Low complexity" evidence="1">
    <location>
        <begin position="175"/>
        <end position="187"/>
    </location>
</feature>
<dbReference type="SUPFAM" id="SSF53474">
    <property type="entry name" value="alpha/beta-Hydrolases"/>
    <property type="match status" value="1"/>
</dbReference>
<dbReference type="InterPro" id="IPR010497">
    <property type="entry name" value="Epoxide_hydro_N"/>
</dbReference>
<protein>
    <submittedName>
        <fullName evidence="4">Ubp5-interacting</fullName>
    </submittedName>
</protein>
<keyword evidence="5" id="KW-1185">Reference proteome</keyword>
<keyword evidence="2" id="KW-0472">Membrane</keyword>
<dbReference type="OrthoDB" id="432953at2759"/>
<dbReference type="InterPro" id="IPR012578">
    <property type="entry name" value="Nucl_pore_cmplx"/>
</dbReference>